<feature type="region of interest" description="Disordered" evidence="1">
    <location>
        <begin position="1"/>
        <end position="56"/>
    </location>
</feature>
<feature type="compositionally biased region" description="Low complexity" evidence="1">
    <location>
        <begin position="80"/>
        <end position="90"/>
    </location>
</feature>
<evidence type="ECO:0000313" key="3">
    <source>
        <dbReference type="Proteomes" id="UP001632038"/>
    </source>
</evidence>
<reference evidence="3" key="1">
    <citation type="journal article" date="2024" name="IScience">
        <title>Strigolactones Initiate the Formation of Haustorium-like Structures in Castilleja.</title>
        <authorList>
            <person name="Buerger M."/>
            <person name="Peterson D."/>
            <person name="Chory J."/>
        </authorList>
    </citation>
    <scope>NUCLEOTIDE SEQUENCE [LARGE SCALE GENOMIC DNA]</scope>
</reference>
<keyword evidence="3" id="KW-1185">Reference proteome</keyword>
<sequence>MIWGKKKKDESQSQLSKPPKSSPRKRKAPVENSQTLNLNPNIGTPRSSVPEPVENAANDCGESVEISISDQIVDAHVENSKSNSNNADSNGALAVNKKPRVSISPDDSLLELKKKAANFKVKKAAR</sequence>
<feature type="compositionally biased region" description="Polar residues" evidence="1">
    <location>
        <begin position="31"/>
        <end position="47"/>
    </location>
</feature>
<dbReference type="Proteomes" id="UP001632038">
    <property type="component" value="Unassembled WGS sequence"/>
</dbReference>
<protein>
    <submittedName>
        <fullName evidence="2">Uncharacterized protein</fullName>
    </submittedName>
</protein>
<evidence type="ECO:0000313" key="2">
    <source>
        <dbReference type="EMBL" id="KAL3629520.1"/>
    </source>
</evidence>
<dbReference type="AlphaFoldDB" id="A0ABD3CHX0"/>
<organism evidence="2 3">
    <name type="scientific">Castilleja foliolosa</name>
    <dbReference type="NCBI Taxonomy" id="1961234"/>
    <lineage>
        <taxon>Eukaryota</taxon>
        <taxon>Viridiplantae</taxon>
        <taxon>Streptophyta</taxon>
        <taxon>Embryophyta</taxon>
        <taxon>Tracheophyta</taxon>
        <taxon>Spermatophyta</taxon>
        <taxon>Magnoliopsida</taxon>
        <taxon>eudicotyledons</taxon>
        <taxon>Gunneridae</taxon>
        <taxon>Pentapetalae</taxon>
        <taxon>asterids</taxon>
        <taxon>lamiids</taxon>
        <taxon>Lamiales</taxon>
        <taxon>Orobanchaceae</taxon>
        <taxon>Pedicularideae</taxon>
        <taxon>Castillejinae</taxon>
        <taxon>Castilleja</taxon>
    </lineage>
</organism>
<proteinExistence type="predicted"/>
<evidence type="ECO:0000256" key="1">
    <source>
        <dbReference type="SAM" id="MobiDB-lite"/>
    </source>
</evidence>
<gene>
    <name evidence="2" type="ORF">CASFOL_026742</name>
</gene>
<comment type="caution">
    <text evidence="2">The sequence shown here is derived from an EMBL/GenBank/DDBJ whole genome shotgun (WGS) entry which is preliminary data.</text>
</comment>
<name>A0ABD3CHX0_9LAMI</name>
<accession>A0ABD3CHX0</accession>
<feature type="region of interest" description="Disordered" evidence="1">
    <location>
        <begin position="78"/>
        <end position="99"/>
    </location>
</feature>
<dbReference type="EMBL" id="JAVIJP010000034">
    <property type="protein sequence ID" value="KAL3629520.1"/>
    <property type="molecule type" value="Genomic_DNA"/>
</dbReference>